<feature type="signal peptide" evidence="7">
    <location>
        <begin position="1"/>
        <end position="16"/>
    </location>
</feature>
<evidence type="ECO:0000256" key="1">
    <source>
        <dbReference type="ARBA" id="ARBA00004167"/>
    </source>
</evidence>
<comment type="subcellular location">
    <subcellularLocation>
        <location evidence="1">Membrane</location>
        <topology evidence="1">Single-pass membrane protein</topology>
    </subcellularLocation>
</comment>
<feature type="region of interest" description="Disordered" evidence="5">
    <location>
        <begin position="548"/>
        <end position="568"/>
    </location>
</feature>
<dbReference type="GeneID" id="27308507"/>
<dbReference type="STRING" id="253628.A0A0D2BBB1"/>
<keyword evidence="3 6" id="KW-1133">Transmembrane helix</keyword>
<feature type="chain" id="PRO_5002254353" description="Kelch repeat protein" evidence="7">
    <location>
        <begin position="17"/>
        <end position="568"/>
    </location>
</feature>
<protein>
    <recommendedName>
        <fullName evidence="10">Kelch repeat protein</fullName>
    </recommendedName>
</protein>
<dbReference type="EMBL" id="KN847530">
    <property type="protein sequence ID" value="KIW08569.1"/>
    <property type="molecule type" value="Genomic_DNA"/>
</dbReference>
<evidence type="ECO:0000256" key="4">
    <source>
        <dbReference type="ARBA" id="ARBA00023136"/>
    </source>
</evidence>
<dbReference type="VEuPathDB" id="FungiDB:PV09_00534"/>
<feature type="region of interest" description="Disordered" evidence="5">
    <location>
        <begin position="443"/>
        <end position="470"/>
    </location>
</feature>
<evidence type="ECO:0000313" key="8">
    <source>
        <dbReference type="EMBL" id="KIW08569.1"/>
    </source>
</evidence>
<dbReference type="PANTHER" id="PTHR15549">
    <property type="entry name" value="PAIRED IMMUNOGLOBULIN-LIKE TYPE 2 RECEPTOR"/>
    <property type="match status" value="1"/>
</dbReference>
<organism evidence="8 9">
    <name type="scientific">Verruconis gallopava</name>
    <dbReference type="NCBI Taxonomy" id="253628"/>
    <lineage>
        <taxon>Eukaryota</taxon>
        <taxon>Fungi</taxon>
        <taxon>Dikarya</taxon>
        <taxon>Ascomycota</taxon>
        <taxon>Pezizomycotina</taxon>
        <taxon>Dothideomycetes</taxon>
        <taxon>Pleosporomycetidae</taxon>
        <taxon>Venturiales</taxon>
        <taxon>Sympoventuriaceae</taxon>
        <taxon>Verruconis</taxon>
    </lineage>
</organism>
<feature type="region of interest" description="Disordered" evidence="5">
    <location>
        <begin position="505"/>
        <end position="525"/>
    </location>
</feature>
<gene>
    <name evidence="8" type="ORF">PV09_00534</name>
</gene>
<keyword evidence="9" id="KW-1185">Reference proteome</keyword>
<dbReference type="RefSeq" id="XP_016218438.1">
    <property type="nucleotide sequence ID" value="XM_016353285.1"/>
</dbReference>
<dbReference type="SUPFAM" id="SSF50965">
    <property type="entry name" value="Galactose oxidase, central domain"/>
    <property type="match status" value="1"/>
</dbReference>
<keyword evidence="2 6" id="KW-0812">Transmembrane</keyword>
<reference evidence="8 9" key="1">
    <citation type="submission" date="2015-01" db="EMBL/GenBank/DDBJ databases">
        <title>The Genome Sequence of Ochroconis gallopava CBS43764.</title>
        <authorList>
            <consortium name="The Broad Institute Genomics Platform"/>
            <person name="Cuomo C."/>
            <person name="de Hoog S."/>
            <person name="Gorbushina A."/>
            <person name="Stielow B."/>
            <person name="Teixiera M."/>
            <person name="Abouelleil A."/>
            <person name="Chapman S.B."/>
            <person name="Priest M."/>
            <person name="Young S.K."/>
            <person name="Wortman J."/>
            <person name="Nusbaum C."/>
            <person name="Birren B."/>
        </authorList>
    </citation>
    <scope>NUCLEOTIDE SEQUENCE [LARGE SCALE GENOMIC DNA]</scope>
    <source>
        <strain evidence="8 9">CBS 43764</strain>
    </source>
</reference>
<dbReference type="GO" id="GO:0016020">
    <property type="term" value="C:membrane"/>
    <property type="evidence" value="ECO:0007669"/>
    <property type="project" value="UniProtKB-SubCell"/>
</dbReference>
<name>A0A0D2BBB1_9PEZI</name>
<proteinExistence type="predicted"/>
<dbReference type="OrthoDB" id="10251809at2759"/>
<evidence type="ECO:0000256" key="2">
    <source>
        <dbReference type="ARBA" id="ARBA00022692"/>
    </source>
</evidence>
<evidence type="ECO:0000256" key="6">
    <source>
        <dbReference type="SAM" id="Phobius"/>
    </source>
</evidence>
<keyword evidence="7" id="KW-0732">Signal</keyword>
<sequence>MKYVSLIALFSSLSAGLSLPLFKKRQANSAIASSIFRRRAYQSTAVLDGWLYIDGGEFSYASGSDIVYQYSSTLLSIDLSQDFTNATVNINSNSKPAGVPDLDSGGIWVDKVNKVLYTGFAGRSSTFGNAAYQDRGLWSFSPDGQGGGSWKNLNSTAPAGFKTEVRPYSALVASGDGKGFMLGGFDPANASVGISGLVIYDFSSNKLSNNTVTGIANKGVVQMGGAHFVPNFGPQGIMITFAGDQVGAKQAGADSLLSTTTVQIYDPATGVWYEQTTSGNIPEPRKEFCMTGAASNNETYEIFVYAGWNGNLGPVAIPYDEVYVLSLPSFNWFKADYLAENPRHGLTCNHIGGGQILTVGGVNTTQNGPNNLYDDVFNTPDQFTQGLNVFDLSTMAWATSYSAQKQTYSPAAAIQQYYSTNPRHPTYSSTGLQQLMSVQNFTSATTGSSSSSSNSTSPASPGSSSSGSSTNTGAIAGGVVGGVVAVALIAGGAVFFLRRRRNKEVAGGGDAGSFATHEMPGNSNSQYEMSAAAENTPMANNIRYAKYAPVPSEPRHEMPTNETRHELA</sequence>
<feature type="compositionally biased region" description="Basic and acidic residues" evidence="5">
    <location>
        <begin position="553"/>
        <end position="568"/>
    </location>
</feature>
<evidence type="ECO:0000313" key="9">
    <source>
        <dbReference type="Proteomes" id="UP000053259"/>
    </source>
</evidence>
<accession>A0A0D2BBB1</accession>
<dbReference type="InterPro" id="IPR051694">
    <property type="entry name" value="Immunoregulatory_rcpt-like"/>
</dbReference>
<evidence type="ECO:0000256" key="5">
    <source>
        <dbReference type="SAM" id="MobiDB-lite"/>
    </source>
</evidence>
<evidence type="ECO:0000256" key="7">
    <source>
        <dbReference type="SAM" id="SignalP"/>
    </source>
</evidence>
<dbReference type="Proteomes" id="UP000053259">
    <property type="component" value="Unassembled WGS sequence"/>
</dbReference>
<evidence type="ECO:0000256" key="3">
    <source>
        <dbReference type="ARBA" id="ARBA00022989"/>
    </source>
</evidence>
<dbReference type="PANTHER" id="PTHR15549:SF33">
    <property type="entry name" value="MEMBRANE PROTEIN WSC4, PUTATIVE (AFU_ORTHOLOGUE AFUA_5G09020)-RELATED"/>
    <property type="match status" value="1"/>
</dbReference>
<dbReference type="HOGENOM" id="CLU_012508_3_1_1"/>
<dbReference type="GO" id="GO:0071944">
    <property type="term" value="C:cell periphery"/>
    <property type="evidence" value="ECO:0007669"/>
    <property type="project" value="UniProtKB-ARBA"/>
</dbReference>
<dbReference type="AlphaFoldDB" id="A0A0D2BBB1"/>
<dbReference type="InParanoid" id="A0A0D2BBB1"/>
<dbReference type="Gene3D" id="1.20.5.510">
    <property type="entry name" value="Single helix bin"/>
    <property type="match status" value="1"/>
</dbReference>
<evidence type="ECO:0008006" key="10">
    <source>
        <dbReference type="Google" id="ProtNLM"/>
    </source>
</evidence>
<keyword evidence="4 6" id="KW-0472">Membrane</keyword>
<feature type="transmembrane region" description="Helical" evidence="6">
    <location>
        <begin position="474"/>
        <end position="497"/>
    </location>
</feature>
<dbReference type="InterPro" id="IPR011043">
    <property type="entry name" value="Gal_Oxase/kelch_b-propeller"/>
</dbReference>